<reference evidence="8" key="1">
    <citation type="submission" date="2016-10" db="EMBL/GenBank/DDBJ databases">
        <authorList>
            <person name="de Groot N.N."/>
        </authorList>
    </citation>
    <scope>NUCLEOTIDE SEQUENCE</scope>
</reference>
<dbReference type="InterPro" id="IPR010432">
    <property type="entry name" value="RDD"/>
</dbReference>
<name>A0A1W1BQ06_9ZZZZ</name>
<keyword evidence="3 6" id="KW-0812">Transmembrane</keyword>
<evidence type="ECO:0000256" key="1">
    <source>
        <dbReference type="ARBA" id="ARBA00004651"/>
    </source>
</evidence>
<dbReference type="GO" id="GO:0005886">
    <property type="term" value="C:plasma membrane"/>
    <property type="evidence" value="ECO:0007669"/>
    <property type="project" value="UniProtKB-SubCell"/>
</dbReference>
<sequence>MTQNTKNNAGLTKRFGAIFYDTLLLFSLLFFMGLIYEAIFGSENIAYNSPNLIFYQLYLFLIILFYFVFSWIKTGQTLGMKAWKLQLVQKNNQPLSLKNAFIYFFSALISWIFLWGFLIALFNTEKQTFHNKISRSYLINLVK</sequence>
<evidence type="ECO:0000259" key="7">
    <source>
        <dbReference type="Pfam" id="PF06271"/>
    </source>
</evidence>
<keyword evidence="5 6" id="KW-0472">Membrane</keyword>
<feature type="domain" description="RDD" evidence="7">
    <location>
        <begin position="9"/>
        <end position="134"/>
    </location>
</feature>
<feature type="transmembrane region" description="Helical" evidence="6">
    <location>
        <begin position="52"/>
        <end position="72"/>
    </location>
</feature>
<feature type="transmembrane region" description="Helical" evidence="6">
    <location>
        <begin position="17"/>
        <end position="40"/>
    </location>
</feature>
<evidence type="ECO:0000256" key="6">
    <source>
        <dbReference type="SAM" id="Phobius"/>
    </source>
</evidence>
<comment type="subcellular location">
    <subcellularLocation>
        <location evidence="1">Cell membrane</location>
        <topology evidence="1">Multi-pass membrane protein</topology>
    </subcellularLocation>
</comment>
<evidence type="ECO:0000256" key="4">
    <source>
        <dbReference type="ARBA" id="ARBA00022989"/>
    </source>
</evidence>
<gene>
    <name evidence="8" type="ORF">MNB_SUP05-5-369</name>
</gene>
<dbReference type="PANTHER" id="PTHR36115:SF10">
    <property type="entry name" value="RDD DOMAIN-CONTAINING PROTEIN"/>
    <property type="match status" value="1"/>
</dbReference>
<dbReference type="Pfam" id="PF06271">
    <property type="entry name" value="RDD"/>
    <property type="match status" value="1"/>
</dbReference>
<evidence type="ECO:0000256" key="2">
    <source>
        <dbReference type="ARBA" id="ARBA00022475"/>
    </source>
</evidence>
<accession>A0A1W1BQ06</accession>
<dbReference type="EMBL" id="FPHJ01000014">
    <property type="protein sequence ID" value="SFV55561.1"/>
    <property type="molecule type" value="Genomic_DNA"/>
</dbReference>
<organism evidence="8">
    <name type="scientific">hydrothermal vent metagenome</name>
    <dbReference type="NCBI Taxonomy" id="652676"/>
    <lineage>
        <taxon>unclassified sequences</taxon>
        <taxon>metagenomes</taxon>
        <taxon>ecological metagenomes</taxon>
    </lineage>
</organism>
<proteinExistence type="predicted"/>
<evidence type="ECO:0000256" key="3">
    <source>
        <dbReference type="ARBA" id="ARBA00022692"/>
    </source>
</evidence>
<dbReference type="InterPro" id="IPR051791">
    <property type="entry name" value="Pra-immunoreactive"/>
</dbReference>
<feature type="transmembrane region" description="Helical" evidence="6">
    <location>
        <begin position="100"/>
        <end position="122"/>
    </location>
</feature>
<protein>
    <submittedName>
        <fullName evidence="8">Putative transmembrane protein</fullName>
    </submittedName>
</protein>
<dbReference type="PANTHER" id="PTHR36115">
    <property type="entry name" value="PROLINE-RICH ANTIGEN HOMOLOG-RELATED"/>
    <property type="match status" value="1"/>
</dbReference>
<keyword evidence="4 6" id="KW-1133">Transmembrane helix</keyword>
<keyword evidence="2" id="KW-1003">Cell membrane</keyword>
<evidence type="ECO:0000256" key="5">
    <source>
        <dbReference type="ARBA" id="ARBA00023136"/>
    </source>
</evidence>
<dbReference type="AlphaFoldDB" id="A0A1W1BQ06"/>
<evidence type="ECO:0000313" key="8">
    <source>
        <dbReference type="EMBL" id="SFV55561.1"/>
    </source>
</evidence>